<dbReference type="AlphaFoldDB" id="A0A9N9FH59"/>
<dbReference type="PANTHER" id="PTHR34213:SF2">
    <property type="entry name" value="NUCLEAR TRANSPORT FACTOR 2 (NTF2) FAMILY PROTEIN"/>
    <property type="match status" value="1"/>
</dbReference>
<dbReference type="PANTHER" id="PTHR34213">
    <property type="entry name" value="NUCLEAR TRANSPORT FACTOR 2 (NTF2) FAMILY PROTEIN"/>
    <property type="match status" value="1"/>
</dbReference>
<dbReference type="Pfam" id="PF24840">
    <property type="entry name" value="NTF2_SigF"/>
    <property type="match status" value="1"/>
</dbReference>
<accession>A0A9N9FH59</accession>
<dbReference type="SUPFAM" id="SSF54427">
    <property type="entry name" value="NTF2-like"/>
    <property type="match status" value="1"/>
</dbReference>
<name>A0A9N9FH59_9GLOM</name>
<comment type="caution">
    <text evidence="2">The sequence shown here is derived from an EMBL/GenBank/DDBJ whole genome shotgun (WGS) entry which is preliminary data.</text>
</comment>
<evidence type="ECO:0000313" key="2">
    <source>
        <dbReference type="EMBL" id="CAG8535802.1"/>
    </source>
</evidence>
<keyword evidence="3" id="KW-1185">Reference proteome</keyword>
<dbReference type="Proteomes" id="UP000789508">
    <property type="component" value="Unassembled WGS sequence"/>
</dbReference>
<dbReference type="EMBL" id="CAJVPS010001381">
    <property type="protein sequence ID" value="CAG8535802.1"/>
    <property type="molecule type" value="Genomic_DNA"/>
</dbReference>
<gene>
    <name evidence="2" type="ORF">ALEPTO_LOCUS5163</name>
</gene>
<evidence type="ECO:0000259" key="1">
    <source>
        <dbReference type="Pfam" id="PF24840"/>
    </source>
</evidence>
<reference evidence="2" key="1">
    <citation type="submission" date="2021-06" db="EMBL/GenBank/DDBJ databases">
        <authorList>
            <person name="Kallberg Y."/>
            <person name="Tangrot J."/>
            <person name="Rosling A."/>
        </authorList>
    </citation>
    <scope>NUCLEOTIDE SEQUENCE</scope>
    <source>
        <strain evidence="2">FL130A</strain>
    </source>
</reference>
<dbReference type="Gene3D" id="3.10.450.50">
    <property type="match status" value="1"/>
</dbReference>
<feature type="domain" description="SigF-like NTF2-like" evidence="1">
    <location>
        <begin position="20"/>
        <end position="175"/>
    </location>
</feature>
<evidence type="ECO:0000313" key="3">
    <source>
        <dbReference type="Proteomes" id="UP000789508"/>
    </source>
</evidence>
<proteinExistence type="predicted"/>
<dbReference type="InterPro" id="IPR057514">
    <property type="entry name" value="NTF2_SigF"/>
</dbReference>
<sequence>MESSGSVGKKNHVVLETKSHKEIAREVHNVLYSRRTDLHDIVISQYMDGNAVFEDPLAYVQGHSNIIQQFYLLATVFPGITPEVHSVTECAAAGNHHLVIIDAIIRYRLPIRLLFFLRQEVEVRTISRFEFNEQKKIVRHEDIWSVKDIIENLPCIGWFYAEIVRKSTGFLSSQFVAGVKEAVKKWNEWDP</sequence>
<dbReference type="OrthoDB" id="9995831at2759"/>
<protein>
    <submittedName>
        <fullName evidence="2">1848_t:CDS:1</fullName>
    </submittedName>
</protein>
<organism evidence="2 3">
    <name type="scientific">Ambispora leptoticha</name>
    <dbReference type="NCBI Taxonomy" id="144679"/>
    <lineage>
        <taxon>Eukaryota</taxon>
        <taxon>Fungi</taxon>
        <taxon>Fungi incertae sedis</taxon>
        <taxon>Mucoromycota</taxon>
        <taxon>Glomeromycotina</taxon>
        <taxon>Glomeromycetes</taxon>
        <taxon>Archaeosporales</taxon>
        <taxon>Ambisporaceae</taxon>
        <taxon>Ambispora</taxon>
    </lineage>
</organism>
<dbReference type="InterPro" id="IPR032710">
    <property type="entry name" value="NTF2-like_dom_sf"/>
</dbReference>